<dbReference type="PANTHER" id="PTHR46208:SF1">
    <property type="entry name" value="MITOCHONDRIAL IMPORT RECEPTOR SUBUNIT TOM70"/>
    <property type="match status" value="1"/>
</dbReference>
<name>A0A4Q5M528_9BACT</name>
<evidence type="ECO:0000256" key="4">
    <source>
        <dbReference type="ARBA" id="ARBA00022803"/>
    </source>
</evidence>
<dbReference type="GO" id="GO:0030150">
    <property type="term" value="P:protein import into mitochondrial matrix"/>
    <property type="evidence" value="ECO:0007669"/>
    <property type="project" value="TreeGrafter"/>
</dbReference>
<evidence type="ECO:0000256" key="5">
    <source>
        <dbReference type="ARBA" id="ARBA00022989"/>
    </source>
</evidence>
<dbReference type="OrthoDB" id="9780183at2"/>
<dbReference type="SMART" id="SM00028">
    <property type="entry name" value="TPR"/>
    <property type="match status" value="7"/>
</dbReference>
<dbReference type="InterPro" id="IPR019734">
    <property type="entry name" value="TPR_rpt"/>
</dbReference>
<dbReference type="PROSITE" id="PS50005">
    <property type="entry name" value="TPR"/>
    <property type="match status" value="5"/>
</dbReference>
<sequence>MNYTYNTFKTFIKSITFSTIIFLFSCSRKEKDSELFFIQGNVAYKNGDYEKAIKYFSEAIDKTPTFADAYNNRGSSKLANQDLAGAVLDFEKAVSLDNNFILAKYNLAEALSNTDRLDESLILLKAIERKYQDSSFYFVTLSNIYIQKNNFSEAKQVLQKALSLNSQNDKALTNLGFIQYQEKDVSSAKANFEKAIKINPKQDFALNNLSLVYSQEDNFNKAIELVNKAIELNKNPLYENNKGFFLLNTGNLTDGKKLIEKVLESNQENAWAIRNLGIYEFLNHNPQQAIVYLKQADKIDPDVELLNYYLGEASFALGDKVKACDYWKVGSLLKEHKSINKLTEVCK</sequence>
<evidence type="ECO:0000256" key="2">
    <source>
        <dbReference type="ARBA" id="ARBA00022692"/>
    </source>
</evidence>
<gene>
    <name evidence="9" type="ORF">EWM59_02780</name>
</gene>
<dbReference type="EMBL" id="SEWF01000003">
    <property type="protein sequence ID" value="RYU97229.1"/>
    <property type="molecule type" value="Genomic_DNA"/>
</dbReference>
<dbReference type="GO" id="GO:0030943">
    <property type="term" value="F:mitochondrion targeting sequence binding"/>
    <property type="evidence" value="ECO:0007669"/>
    <property type="project" value="TreeGrafter"/>
</dbReference>
<keyword evidence="5" id="KW-1133">Transmembrane helix</keyword>
<keyword evidence="6" id="KW-0472">Membrane</keyword>
<feature type="repeat" description="TPR" evidence="8">
    <location>
        <begin position="135"/>
        <end position="168"/>
    </location>
</feature>
<keyword evidence="2" id="KW-0812">Transmembrane</keyword>
<feature type="repeat" description="TPR" evidence="8">
    <location>
        <begin position="203"/>
        <end position="236"/>
    </location>
</feature>
<comment type="subcellular location">
    <subcellularLocation>
        <location evidence="1">Membrane</location>
        <topology evidence="1">Single-pass membrane protein</topology>
    </subcellularLocation>
</comment>
<protein>
    <submittedName>
        <fullName evidence="9">Tetratricopeptide repeat protein</fullName>
    </submittedName>
</protein>
<accession>A0A4Q5M528</accession>
<evidence type="ECO:0000256" key="8">
    <source>
        <dbReference type="PROSITE-ProRule" id="PRU00339"/>
    </source>
</evidence>
<organism evidence="9 10">
    <name type="scientific">Emticicia agri</name>
    <dbReference type="NCBI Taxonomy" id="2492393"/>
    <lineage>
        <taxon>Bacteria</taxon>
        <taxon>Pseudomonadati</taxon>
        <taxon>Bacteroidota</taxon>
        <taxon>Cytophagia</taxon>
        <taxon>Cytophagales</taxon>
        <taxon>Leadbetterellaceae</taxon>
        <taxon>Emticicia</taxon>
    </lineage>
</organism>
<reference evidence="9 10" key="1">
    <citation type="submission" date="2019-02" db="EMBL/GenBank/DDBJ databases">
        <title>Bacterial novel species Emticicia sp. 17J42-9 isolated from soil.</title>
        <authorList>
            <person name="Jung H.-Y."/>
        </authorList>
    </citation>
    <scope>NUCLEOTIDE SEQUENCE [LARGE SCALE GENOMIC DNA]</scope>
    <source>
        <strain evidence="9 10">17J42-9</strain>
    </source>
</reference>
<evidence type="ECO:0000313" key="10">
    <source>
        <dbReference type="Proteomes" id="UP000293162"/>
    </source>
</evidence>
<dbReference type="InterPro" id="IPR011990">
    <property type="entry name" value="TPR-like_helical_dom_sf"/>
</dbReference>
<dbReference type="SUPFAM" id="SSF48452">
    <property type="entry name" value="TPR-like"/>
    <property type="match status" value="2"/>
</dbReference>
<dbReference type="GO" id="GO:0008320">
    <property type="term" value="F:protein transmembrane transporter activity"/>
    <property type="evidence" value="ECO:0007669"/>
    <property type="project" value="TreeGrafter"/>
</dbReference>
<feature type="repeat" description="TPR" evidence="8">
    <location>
        <begin position="33"/>
        <end position="66"/>
    </location>
</feature>
<evidence type="ECO:0000256" key="3">
    <source>
        <dbReference type="ARBA" id="ARBA00022737"/>
    </source>
</evidence>
<feature type="repeat" description="TPR" evidence="8">
    <location>
        <begin position="67"/>
        <end position="100"/>
    </location>
</feature>
<dbReference type="AlphaFoldDB" id="A0A4Q5M528"/>
<dbReference type="Pfam" id="PF13181">
    <property type="entry name" value="TPR_8"/>
    <property type="match status" value="1"/>
</dbReference>
<dbReference type="Gene3D" id="1.25.40.10">
    <property type="entry name" value="Tetratricopeptide repeat domain"/>
    <property type="match status" value="2"/>
</dbReference>
<dbReference type="RefSeq" id="WP_130019425.1">
    <property type="nucleotide sequence ID" value="NZ_SEWF01000003.1"/>
</dbReference>
<proteinExistence type="inferred from homology"/>
<dbReference type="GO" id="GO:0016020">
    <property type="term" value="C:membrane"/>
    <property type="evidence" value="ECO:0007669"/>
    <property type="project" value="UniProtKB-SubCell"/>
</dbReference>
<dbReference type="Pfam" id="PF14559">
    <property type="entry name" value="TPR_19"/>
    <property type="match status" value="1"/>
</dbReference>
<keyword evidence="4 8" id="KW-0802">TPR repeat</keyword>
<keyword evidence="3" id="KW-0677">Repeat</keyword>
<dbReference type="PANTHER" id="PTHR46208">
    <property type="entry name" value="MITOCHONDRIAL IMPORT RECEPTOR SUBUNIT TOM70"/>
    <property type="match status" value="1"/>
</dbReference>
<evidence type="ECO:0000313" key="9">
    <source>
        <dbReference type="EMBL" id="RYU97229.1"/>
    </source>
</evidence>
<dbReference type="PROSITE" id="PS50293">
    <property type="entry name" value="TPR_REGION"/>
    <property type="match status" value="1"/>
</dbReference>
<evidence type="ECO:0000256" key="7">
    <source>
        <dbReference type="ARBA" id="ARBA00038030"/>
    </source>
</evidence>
<evidence type="ECO:0000256" key="6">
    <source>
        <dbReference type="ARBA" id="ARBA00023136"/>
    </source>
</evidence>
<feature type="repeat" description="TPR" evidence="8">
    <location>
        <begin position="169"/>
        <end position="202"/>
    </location>
</feature>
<evidence type="ECO:0000256" key="1">
    <source>
        <dbReference type="ARBA" id="ARBA00004167"/>
    </source>
</evidence>
<keyword evidence="10" id="KW-1185">Reference proteome</keyword>
<dbReference type="Pfam" id="PF13414">
    <property type="entry name" value="TPR_11"/>
    <property type="match status" value="2"/>
</dbReference>
<dbReference type="Proteomes" id="UP000293162">
    <property type="component" value="Unassembled WGS sequence"/>
</dbReference>
<comment type="caution">
    <text evidence="9">The sequence shown here is derived from an EMBL/GenBank/DDBJ whole genome shotgun (WGS) entry which is preliminary data.</text>
</comment>
<comment type="similarity">
    <text evidence="7">Belongs to the Tom70 family.</text>
</comment>